<keyword evidence="6" id="KW-0694">RNA-binding</keyword>
<evidence type="ECO:0000256" key="2">
    <source>
        <dbReference type="ARBA" id="ARBA00022649"/>
    </source>
</evidence>
<evidence type="ECO:0008006" key="10">
    <source>
        <dbReference type="Google" id="ProtNLM"/>
    </source>
</evidence>
<comment type="similarity">
    <text evidence="1">Belongs to the HicA mRNA interferase family.</text>
</comment>
<keyword evidence="9" id="KW-1185">Reference proteome</keyword>
<dbReference type="GO" id="GO:0016787">
    <property type="term" value="F:hydrolase activity"/>
    <property type="evidence" value="ECO:0007669"/>
    <property type="project" value="UniProtKB-KW"/>
</dbReference>
<dbReference type="AlphaFoldDB" id="A0A9X0WAR4"/>
<dbReference type="InterPro" id="IPR012933">
    <property type="entry name" value="HicA_mRNA_interferase"/>
</dbReference>
<dbReference type="Pfam" id="PF07927">
    <property type="entry name" value="HicA_toxin"/>
    <property type="match status" value="1"/>
</dbReference>
<keyword evidence="7" id="KW-0346">Stress response</keyword>
<evidence type="ECO:0000313" key="9">
    <source>
        <dbReference type="Proteomes" id="UP001138768"/>
    </source>
</evidence>
<evidence type="ECO:0000313" key="8">
    <source>
        <dbReference type="EMBL" id="MBK1620140.1"/>
    </source>
</evidence>
<evidence type="ECO:0000256" key="7">
    <source>
        <dbReference type="ARBA" id="ARBA00023016"/>
    </source>
</evidence>
<gene>
    <name evidence="8" type="ORF">CKO42_17160</name>
</gene>
<dbReference type="Gene3D" id="3.30.920.30">
    <property type="entry name" value="Hypothetical protein"/>
    <property type="match status" value="1"/>
</dbReference>
<dbReference type="EMBL" id="NRRY01000032">
    <property type="protein sequence ID" value="MBK1620140.1"/>
    <property type="molecule type" value="Genomic_DNA"/>
</dbReference>
<dbReference type="Proteomes" id="UP001138768">
    <property type="component" value="Unassembled WGS sequence"/>
</dbReference>
<comment type="caution">
    <text evidence="8">The sequence shown here is derived from an EMBL/GenBank/DDBJ whole genome shotgun (WGS) entry which is preliminary data.</text>
</comment>
<keyword evidence="2" id="KW-1277">Toxin-antitoxin system</keyword>
<dbReference type="GO" id="GO:0003729">
    <property type="term" value="F:mRNA binding"/>
    <property type="evidence" value="ECO:0007669"/>
    <property type="project" value="InterPro"/>
</dbReference>
<evidence type="ECO:0000256" key="3">
    <source>
        <dbReference type="ARBA" id="ARBA00022722"/>
    </source>
</evidence>
<dbReference type="RefSeq" id="WP_200246665.1">
    <property type="nucleotide sequence ID" value="NZ_NRRY01000032.1"/>
</dbReference>
<evidence type="ECO:0000256" key="5">
    <source>
        <dbReference type="ARBA" id="ARBA00022801"/>
    </source>
</evidence>
<sequence length="95" mass="10511">MKAISGKRLCKLLEQRGWVLKRIQGSHHIYARPGSGARISVPVHGSTALKIGLLRSLMKIADIDDTPNPERRGNTGFVPSTCLSRRTFDVLSTDR</sequence>
<keyword evidence="4" id="KW-0255">Endonuclease</keyword>
<keyword evidence="3" id="KW-0540">Nuclease</keyword>
<accession>A0A9X0WAR4</accession>
<name>A0A9X0WAR4_9GAMM</name>
<evidence type="ECO:0000256" key="4">
    <source>
        <dbReference type="ARBA" id="ARBA00022759"/>
    </source>
</evidence>
<evidence type="ECO:0000256" key="6">
    <source>
        <dbReference type="ARBA" id="ARBA00022884"/>
    </source>
</evidence>
<evidence type="ECO:0000256" key="1">
    <source>
        <dbReference type="ARBA" id="ARBA00006620"/>
    </source>
</evidence>
<protein>
    <recommendedName>
        <fullName evidence="10">Type II toxin-antitoxin system HicA family toxin</fullName>
    </recommendedName>
</protein>
<keyword evidence="5" id="KW-0378">Hydrolase</keyword>
<organism evidence="8 9">
    <name type="scientific">Lamprobacter modestohalophilus</name>
    <dbReference type="NCBI Taxonomy" id="1064514"/>
    <lineage>
        <taxon>Bacteria</taxon>
        <taxon>Pseudomonadati</taxon>
        <taxon>Pseudomonadota</taxon>
        <taxon>Gammaproteobacteria</taxon>
        <taxon>Chromatiales</taxon>
        <taxon>Chromatiaceae</taxon>
        <taxon>Lamprobacter</taxon>
    </lineage>
</organism>
<dbReference type="InterPro" id="IPR038570">
    <property type="entry name" value="HicA_sf"/>
</dbReference>
<proteinExistence type="inferred from homology"/>
<reference evidence="8 9" key="1">
    <citation type="journal article" date="2020" name="Microorganisms">
        <title>Osmotic Adaptation and Compatible Solute Biosynthesis of Phototrophic Bacteria as Revealed from Genome Analyses.</title>
        <authorList>
            <person name="Imhoff J.F."/>
            <person name="Rahn T."/>
            <person name="Kunzel S."/>
            <person name="Keller A."/>
            <person name="Neulinger S.C."/>
        </authorList>
    </citation>
    <scope>NUCLEOTIDE SEQUENCE [LARGE SCALE GENOMIC DNA]</scope>
    <source>
        <strain evidence="8 9">DSM 25653</strain>
    </source>
</reference>
<dbReference type="SUPFAM" id="SSF54786">
    <property type="entry name" value="YcfA/nrd intein domain"/>
    <property type="match status" value="1"/>
</dbReference>
<dbReference type="GO" id="GO:0004519">
    <property type="term" value="F:endonuclease activity"/>
    <property type="evidence" value="ECO:0007669"/>
    <property type="project" value="UniProtKB-KW"/>
</dbReference>